<protein>
    <submittedName>
        <fullName evidence="1">Uncharacterized protein</fullName>
    </submittedName>
</protein>
<comment type="caution">
    <text evidence="1">The sequence shown here is derived from an EMBL/GenBank/DDBJ whole genome shotgun (WGS) entry which is preliminary data.</text>
</comment>
<organism evidence="1 2">
    <name type="scientific">Lactarius akahatsu</name>
    <dbReference type="NCBI Taxonomy" id="416441"/>
    <lineage>
        <taxon>Eukaryota</taxon>
        <taxon>Fungi</taxon>
        <taxon>Dikarya</taxon>
        <taxon>Basidiomycota</taxon>
        <taxon>Agaricomycotina</taxon>
        <taxon>Agaricomycetes</taxon>
        <taxon>Russulales</taxon>
        <taxon>Russulaceae</taxon>
        <taxon>Lactarius</taxon>
    </lineage>
</organism>
<dbReference type="AlphaFoldDB" id="A0AAD4LB41"/>
<keyword evidence="2" id="KW-1185">Reference proteome</keyword>
<dbReference type="EMBL" id="JAKELL010000048">
    <property type="protein sequence ID" value="KAH8987281.1"/>
    <property type="molecule type" value="Genomic_DNA"/>
</dbReference>
<accession>A0AAD4LB41</accession>
<reference evidence="1" key="1">
    <citation type="submission" date="2022-01" db="EMBL/GenBank/DDBJ databases">
        <title>Comparative genomics reveals a dynamic genome evolution in the ectomycorrhizal milk-cap (Lactarius) mushrooms.</title>
        <authorList>
            <consortium name="DOE Joint Genome Institute"/>
            <person name="Lebreton A."/>
            <person name="Tang N."/>
            <person name="Kuo A."/>
            <person name="LaButti K."/>
            <person name="Drula E."/>
            <person name="Barry K."/>
            <person name="Clum A."/>
            <person name="Lipzen A."/>
            <person name="Mousain D."/>
            <person name="Ng V."/>
            <person name="Wang R."/>
            <person name="Wang X."/>
            <person name="Dai Y."/>
            <person name="Henrissat B."/>
            <person name="Grigoriev I.V."/>
            <person name="Guerin-Laguette A."/>
            <person name="Yu F."/>
            <person name="Martin F.M."/>
        </authorList>
    </citation>
    <scope>NUCLEOTIDE SEQUENCE</scope>
    <source>
        <strain evidence="1">QP</strain>
    </source>
</reference>
<proteinExistence type="predicted"/>
<name>A0AAD4LB41_9AGAM</name>
<dbReference type="Proteomes" id="UP001201163">
    <property type="component" value="Unassembled WGS sequence"/>
</dbReference>
<evidence type="ECO:0000313" key="2">
    <source>
        <dbReference type="Proteomes" id="UP001201163"/>
    </source>
</evidence>
<evidence type="ECO:0000313" key="1">
    <source>
        <dbReference type="EMBL" id="KAH8987281.1"/>
    </source>
</evidence>
<sequence>MAAQDMEHGKTFSNSYGVDQQLAQEMPLDSTQIAESQGGMSKLRVEVTVLRAHHVPRINKQFSLKRRFFVTVVNHATIQKTKSVQIDGQTVHWNQRLGAL</sequence>
<gene>
    <name evidence="1" type="ORF">EDB92DRAFT_1817965</name>
</gene>